<reference evidence="2 3" key="1">
    <citation type="submission" date="2021-01" db="EMBL/GenBank/DDBJ databases">
        <title>Genome public.</title>
        <authorList>
            <person name="Liu C."/>
            <person name="Sun Q."/>
        </authorList>
    </citation>
    <scope>NUCLEOTIDE SEQUENCE [LARGE SCALE GENOMIC DNA]</scope>
    <source>
        <strain evidence="2 3">YIM B02515</strain>
    </source>
</reference>
<evidence type="ECO:0000313" key="3">
    <source>
        <dbReference type="Proteomes" id="UP000632377"/>
    </source>
</evidence>
<dbReference type="RefSeq" id="WP_202747201.1">
    <property type="nucleotide sequence ID" value="NZ_JAESWC010000001.1"/>
</dbReference>
<dbReference type="Proteomes" id="UP000632377">
    <property type="component" value="Unassembled WGS sequence"/>
</dbReference>
<comment type="caution">
    <text evidence="2">The sequence shown here is derived from an EMBL/GenBank/DDBJ whole genome shotgun (WGS) entry which is preliminary data.</text>
</comment>
<evidence type="ECO:0000256" key="1">
    <source>
        <dbReference type="SAM" id="Phobius"/>
    </source>
</evidence>
<keyword evidence="3" id="KW-1185">Reference proteome</keyword>
<accession>A0ABS1T5N8</accession>
<keyword evidence="1" id="KW-1133">Transmembrane helix</keyword>
<protein>
    <submittedName>
        <fullName evidence="2">Uncharacterized protein</fullName>
    </submittedName>
</protein>
<dbReference type="EMBL" id="JAESWC010000001">
    <property type="protein sequence ID" value="MBL4934571.1"/>
    <property type="molecule type" value="Genomic_DNA"/>
</dbReference>
<keyword evidence="1" id="KW-0472">Membrane</keyword>
<organism evidence="2 3">
    <name type="scientific">Clostridium rhizosphaerae</name>
    <dbReference type="NCBI Taxonomy" id="2803861"/>
    <lineage>
        <taxon>Bacteria</taxon>
        <taxon>Bacillati</taxon>
        <taxon>Bacillota</taxon>
        <taxon>Clostridia</taxon>
        <taxon>Eubacteriales</taxon>
        <taxon>Clostridiaceae</taxon>
        <taxon>Clostridium</taxon>
    </lineage>
</organism>
<evidence type="ECO:0000313" key="2">
    <source>
        <dbReference type="EMBL" id="MBL4934571.1"/>
    </source>
</evidence>
<feature type="transmembrane region" description="Helical" evidence="1">
    <location>
        <begin position="30"/>
        <end position="53"/>
    </location>
</feature>
<gene>
    <name evidence="2" type="ORF">JK636_02235</name>
</gene>
<sequence length="62" mass="6890">MKIIKNPSYDELPKEEELGKPFAGMGGLDVLLFAILLIPMVIIPLLPLFAGVLKIIMNLIRK</sequence>
<keyword evidence="1" id="KW-0812">Transmembrane</keyword>
<proteinExistence type="predicted"/>
<name>A0ABS1T5N8_9CLOT</name>